<evidence type="ECO:0000313" key="2">
    <source>
        <dbReference type="EMBL" id="VDD96028.1"/>
    </source>
</evidence>
<gene>
    <name evidence="2" type="ORF">EVEC_LOCUS10779</name>
</gene>
<dbReference type="Proteomes" id="UP000274131">
    <property type="component" value="Unassembled WGS sequence"/>
</dbReference>
<dbReference type="WBParaSite" id="EVEC_0001147101-mRNA-1">
    <property type="protein sequence ID" value="EVEC_0001147101-mRNA-1"/>
    <property type="gene ID" value="EVEC_0001147101"/>
</dbReference>
<protein>
    <submittedName>
        <fullName evidence="4">Ovule protein</fullName>
    </submittedName>
</protein>
<evidence type="ECO:0000313" key="4">
    <source>
        <dbReference type="WBParaSite" id="EVEC_0001147101-mRNA-1"/>
    </source>
</evidence>
<keyword evidence="3" id="KW-1185">Reference proteome</keyword>
<proteinExistence type="predicted"/>
<sequence length="128" mass="14569">MLLTVTLTSGVPVGRTEKLCENSSRQYEAIEQSSMEVQGGKKKNKGVEHLPKIRIPGQEQNPRYGSMRRWEEKIYITVTTQLRFQSSDSSGYRQLIPYVGSKPDRSFSSWPSELKARIEVKLGIKCMS</sequence>
<dbReference type="EMBL" id="UXUI01011187">
    <property type="protein sequence ID" value="VDD96028.1"/>
    <property type="molecule type" value="Genomic_DNA"/>
</dbReference>
<organism evidence="4">
    <name type="scientific">Enterobius vermicularis</name>
    <name type="common">Human pinworm</name>
    <dbReference type="NCBI Taxonomy" id="51028"/>
    <lineage>
        <taxon>Eukaryota</taxon>
        <taxon>Metazoa</taxon>
        <taxon>Ecdysozoa</taxon>
        <taxon>Nematoda</taxon>
        <taxon>Chromadorea</taxon>
        <taxon>Rhabditida</taxon>
        <taxon>Spirurina</taxon>
        <taxon>Oxyuridomorpha</taxon>
        <taxon>Oxyuroidea</taxon>
        <taxon>Oxyuridae</taxon>
        <taxon>Enterobius</taxon>
    </lineage>
</organism>
<reference evidence="2 3" key="2">
    <citation type="submission" date="2018-10" db="EMBL/GenBank/DDBJ databases">
        <authorList>
            <consortium name="Pathogen Informatics"/>
        </authorList>
    </citation>
    <scope>NUCLEOTIDE SEQUENCE [LARGE SCALE GENOMIC DNA]</scope>
</reference>
<dbReference type="AlphaFoldDB" id="A0A0N4VKT3"/>
<evidence type="ECO:0000313" key="3">
    <source>
        <dbReference type="Proteomes" id="UP000274131"/>
    </source>
</evidence>
<feature type="region of interest" description="Disordered" evidence="1">
    <location>
        <begin position="33"/>
        <end position="63"/>
    </location>
</feature>
<reference evidence="4" key="1">
    <citation type="submission" date="2017-02" db="UniProtKB">
        <authorList>
            <consortium name="WormBaseParasite"/>
        </authorList>
    </citation>
    <scope>IDENTIFICATION</scope>
</reference>
<accession>A0A0N4VKT3</accession>
<name>A0A0N4VKT3_ENTVE</name>
<evidence type="ECO:0000256" key="1">
    <source>
        <dbReference type="SAM" id="MobiDB-lite"/>
    </source>
</evidence>